<sequence>MQKNNSPYTSLTGCTFLYYEFKRILPVLMSADAERLLKEEVENNQILQVNSRTSRQRFAVEFKRRYAAVPAQFWREWQHWSEAGQRAGLFYAILKAYKLVFDFHVNVAMKKWNSIDHKLTADDIQMEFNEISAHDAFVDGWSAATKKKCASCYLTILRQTGLLQEKTDELTPVRPCPEESAYYIHTGEEWFLEACFLYPYEINEIKSHLP</sequence>
<organism evidence="1 2">
    <name type="scientific">Mediterranea massiliensis</name>
    <dbReference type="NCBI Taxonomy" id="1841865"/>
    <lineage>
        <taxon>Bacteria</taxon>
        <taxon>Pseudomonadati</taxon>
        <taxon>Bacteroidota</taxon>
        <taxon>Bacteroidia</taxon>
        <taxon>Bacteroidales</taxon>
        <taxon>Bacteroidaceae</taxon>
        <taxon>Mediterranea</taxon>
    </lineage>
</organism>
<comment type="caution">
    <text evidence="1">The sequence shown here is derived from an EMBL/GenBank/DDBJ whole genome shotgun (WGS) entry which is preliminary data.</text>
</comment>
<dbReference type="RefSeq" id="WP_249093420.1">
    <property type="nucleotide sequence ID" value="NZ_DYVX01000023.1"/>
</dbReference>
<gene>
    <name evidence="1" type="ORF">K8W02_02915</name>
</gene>
<dbReference type="InterPro" id="IPR023137">
    <property type="entry name" value="BrxA_sf"/>
</dbReference>
<dbReference type="InterPro" id="IPR014948">
    <property type="entry name" value="BrxA"/>
</dbReference>
<dbReference type="AlphaFoldDB" id="A0A921HUZ7"/>
<protein>
    <submittedName>
        <fullName evidence="1">DUF1819 family protein</fullName>
    </submittedName>
</protein>
<dbReference type="Proteomes" id="UP000717835">
    <property type="component" value="Unassembled WGS sequence"/>
</dbReference>
<evidence type="ECO:0000313" key="2">
    <source>
        <dbReference type="Proteomes" id="UP000717835"/>
    </source>
</evidence>
<accession>A0A921HUZ7</accession>
<reference evidence="1" key="1">
    <citation type="journal article" date="2021" name="PeerJ">
        <title>Extensive microbial diversity within the chicken gut microbiome revealed by metagenomics and culture.</title>
        <authorList>
            <person name="Gilroy R."/>
            <person name="Ravi A."/>
            <person name="Getino M."/>
            <person name="Pursley I."/>
            <person name="Horton D.L."/>
            <person name="Alikhan N.F."/>
            <person name="Baker D."/>
            <person name="Gharbi K."/>
            <person name="Hall N."/>
            <person name="Watson M."/>
            <person name="Adriaenssens E.M."/>
            <person name="Foster-Nyarko E."/>
            <person name="Jarju S."/>
            <person name="Secka A."/>
            <person name="Antonio M."/>
            <person name="Oren A."/>
            <person name="Chaudhuri R.R."/>
            <person name="La Ragione R."/>
            <person name="Hildebrand F."/>
            <person name="Pallen M.J."/>
        </authorList>
    </citation>
    <scope>NUCLEOTIDE SEQUENCE</scope>
    <source>
        <strain evidence="1">CHK55-1828</strain>
    </source>
</reference>
<dbReference type="EMBL" id="DYVX01000023">
    <property type="protein sequence ID" value="HJF91323.1"/>
    <property type="molecule type" value="Genomic_DNA"/>
</dbReference>
<name>A0A921HUZ7_9BACT</name>
<reference evidence="1" key="2">
    <citation type="submission" date="2021-09" db="EMBL/GenBank/DDBJ databases">
        <authorList>
            <person name="Gilroy R."/>
        </authorList>
    </citation>
    <scope>NUCLEOTIDE SEQUENCE</scope>
    <source>
        <strain evidence="1">CHK55-1828</strain>
    </source>
</reference>
<dbReference type="Gene3D" id="1.10.3540.10">
    <property type="entry name" value="uncharacterized protein from magnetospirillum magneticum domain"/>
    <property type="match status" value="1"/>
</dbReference>
<dbReference type="Pfam" id="PF08849">
    <property type="entry name" value="BrxA"/>
    <property type="match status" value="1"/>
</dbReference>
<proteinExistence type="predicted"/>
<evidence type="ECO:0000313" key="1">
    <source>
        <dbReference type="EMBL" id="HJF91323.1"/>
    </source>
</evidence>